<organism evidence="1">
    <name type="scientific">Rhizophagus irregularis (strain DAOM 181602 / DAOM 197198 / MUCL 43194)</name>
    <name type="common">Arbuscular mycorrhizal fungus</name>
    <name type="synonym">Glomus intraradices</name>
    <dbReference type="NCBI Taxonomy" id="747089"/>
    <lineage>
        <taxon>Eukaryota</taxon>
        <taxon>Fungi</taxon>
        <taxon>Fungi incertae sedis</taxon>
        <taxon>Mucoromycota</taxon>
        <taxon>Glomeromycotina</taxon>
        <taxon>Glomeromycetes</taxon>
        <taxon>Glomerales</taxon>
        <taxon>Glomeraceae</taxon>
        <taxon>Rhizophagus</taxon>
    </lineage>
</organism>
<dbReference type="EMBL" id="KI279397">
    <property type="protein sequence ID" value="ESA18247.1"/>
    <property type="molecule type" value="Genomic_DNA"/>
</dbReference>
<gene>
    <name evidence="1" type="ORF">GLOINDRAFT_20910</name>
</gene>
<reference evidence="1" key="1">
    <citation type="submission" date="2013-07" db="EMBL/GenBank/DDBJ databases">
        <title>The genome of an arbuscular mycorrhizal fungus provides insights into the evolution of the oldest plant symbiosis.</title>
        <authorList>
            <consortium name="DOE Joint Genome Institute"/>
            <person name="Tisserant E."/>
            <person name="Malbreil M."/>
            <person name="Kuo A."/>
            <person name="Kohler A."/>
            <person name="Symeonidi A."/>
            <person name="Balestrini R."/>
            <person name="Charron P."/>
            <person name="Duensing N."/>
            <person name="Frei-dit-Frey N."/>
            <person name="Gianinazzi-Pearson V."/>
            <person name="Gilbert B."/>
            <person name="Handa Y."/>
            <person name="Hijri M."/>
            <person name="Kaul R."/>
            <person name="Kawaguchi M."/>
            <person name="Krajinski F."/>
            <person name="Lammers P."/>
            <person name="Lapierre D."/>
            <person name="Masclaux F.G."/>
            <person name="Murat C."/>
            <person name="Morin E."/>
            <person name="Ndikumana S."/>
            <person name="Pagni M."/>
            <person name="Petitpierre D."/>
            <person name="Requena N."/>
            <person name="Rosikiewicz P."/>
            <person name="Riley R."/>
            <person name="Saito K."/>
            <person name="San Clemente H."/>
            <person name="Shapiro H."/>
            <person name="van Tuinen D."/>
            <person name="Becard G."/>
            <person name="Bonfante P."/>
            <person name="Paszkowski U."/>
            <person name="Shachar-Hill Y."/>
            <person name="Young J.P."/>
            <person name="Sanders I.R."/>
            <person name="Henrissat B."/>
            <person name="Rensing S.A."/>
            <person name="Grigoriev I.V."/>
            <person name="Corradi N."/>
            <person name="Roux C."/>
            <person name="Martin F."/>
        </authorList>
    </citation>
    <scope>NUCLEOTIDE SEQUENCE</scope>
    <source>
        <strain evidence="1">DAOM 197198</strain>
    </source>
</reference>
<dbReference type="AlphaFoldDB" id="U9UF00"/>
<sequence>MTTGKRINDTGNTSNTATLYTKNTVGSWESLGTSSHFAGQYLGVARIGRLSFMDPR</sequence>
<evidence type="ECO:0000313" key="1">
    <source>
        <dbReference type="EMBL" id="ESA18247.1"/>
    </source>
</evidence>
<name>U9UF00_RHIID</name>
<accession>U9UF00</accession>
<dbReference type="HOGENOM" id="CLU_3015309_0_0_1"/>
<proteinExistence type="predicted"/>
<protein>
    <submittedName>
        <fullName evidence="1">Uncharacterized protein</fullName>
    </submittedName>
</protein>